<proteinExistence type="predicted"/>
<dbReference type="InterPro" id="IPR027623">
    <property type="entry name" value="AmmeMemoSam_A"/>
</dbReference>
<dbReference type="EMBL" id="CP001810">
    <property type="protein sequence ID" value="ADL34706.1"/>
    <property type="molecule type" value="Genomic_DNA"/>
</dbReference>
<dbReference type="Pfam" id="PF02900">
    <property type="entry name" value="LigB"/>
    <property type="match status" value="1"/>
</dbReference>
<keyword evidence="3" id="KW-1185">Reference proteome</keyword>
<dbReference type="AlphaFoldDB" id="E0RXY0"/>
<evidence type="ECO:0000313" key="2">
    <source>
        <dbReference type="EMBL" id="ADL34706.1"/>
    </source>
</evidence>
<dbReference type="InterPro" id="IPR027485">
    <property type="entry name" value="AMMECR1_N"/>
</dbReference>
<dbReference type="GO" id="GO:0008198">
    <property type="term" value="F:ferrous iron binding"/>
    <property type="evidence" value="ECO:0007669"/>
    <property type="project" value="InterPro"/>
</dbReference>
<name>E0RXY0_BUTPB</name>
<dbReference type="Gene3D" id="3.40.830.10">
    <property type="entry name" value="LigB-like"/>
    <property type="match status" value="1"/>
</dbReference>
<dbReference type="Pfam" id="PF01871">
    <property type="entry name" value="AMMECR1"/>
    <property type="match status" value="1"/>
</dbReference>
<dbReference type="Gene3D" id="3.30.700.20">
    <property type="entry name" value="Hypothetical protein ph0010, domain 1"/>
    <property type="match status" value="1"/>
</dbReference>
<dbReference type="InterPro" id="IPR036071">
    <property type="entry name" value="AMMECR1_dom_sf"/>
</dbReference>
<dbReference type="InterPro" id="IPR004183">
    <property type="entry name" value="Xdiol_dOase_suB"/>
</dbReference>
<accession>E0RXY0</accession>
<dbReference type="Proteomes" id="UP000001299">
    <property type="component" value="Chromosome 1"/>
</dbReference>
<organism evidence="2 3">
    <name type="scientific">Butyrivibrio proteoclasticus (strain ATCC 51982 / DSM 14932 / B316)</name>
    <name type="common">Clostridium proteoclasticum</name>
    <dbReference type="NCBI Taxonomy" id="515622"/>
    <lineage>
        <taxon>Bacteria</taxon>
        <taxon>Bacillati</taxon>
        <taxon>Bacillota</taxon>
        <taxon>Clostridia</taxon>
        <taxon>Lachnospirales</taxon>
        <taxon>Lachnospiraceae</taxon>
        <taxon>Butyrivibrio</taxon>
    </lineage>
</organism>
<gene>
    <name evidence="2" type="ordered locus">bpr_I1972</name>
</gene>
<dbReference type="STRING" id="515622.bpr_I1972"/>
<protein>
    <submittedName>
        <fullName evidence="2">Extradiol ring-cleavage dioxygenase class III protein subunit B</fullName>
    </submittedName>
</protein>
<dbReference type="HOGENOM" id="CLU_048702_0_0_9"/>
<dbReference type="PANTHER" id="PTHR13016:SF0">
    <property type="entry name" value="AMME SYNDROME CANDIDATE GENE 1 PROTEIN"/>
    <property type="match status" value="1"/>
</dbReference>
<dbReference type="KEGG" id="bpb:bpr_I1972"/>
<dbReference type="RefSeq" id="WP_013281360.1">
    <property type="nucleotide sequence ID" value="NC_014387.1"/>
</dbReference>
<feature type="domain" description="AMMECR1" evidence="1">
    <location>
        <begin position="295"/>
        <end position="465"/>
    </location>
</feature>
<reference evidence="2 3" key="1">
    <citation type="journal article" date="2010" name="PLoS ONE">
        <title>The glycobiome of the rumen bacterium Butyrivibrio proteoclasticus B316(T) highlights adaptation to a polysaccharide-rich environment.</title>
        <authorList>
            <person name="Kelly W.J."/>
            <person name="Leahy S.C."/>
            <person name="Altermann E."/>
            <person name="Yeoman C.J."/>
            <person name="Dunne J.C."/>
            <person name="Kong Z."/>
            <person name="Pacheco D.M."/>
            <person name="Li D."/>
            <person name="Noel S.J."/>
            <person name="Moon C.D."/>
            <person name="Cookson A.L."/>
            <person name="Attwood G.T."/>
        </authorList>
    </citation>
    <scope>NUCLEOTIDE SEQUENCE [LARGE SCALE GENOMIC DNA]</scope>
    <source>
        <strain evidence="3">ATCC 51982 / DSM 14932 / B316</strain>
    </source>
</reference>
<dbReference type="NCBIfam" id="TIGR04335">
    <property type="entry name" value="AmmeMemoSam_A"/>
    <property type="match status" value="1"/>
</dbReference>
<keyword evidence="2" id="KW-0560">Oxidoreductase</keyword>
<dbReference type="SUPFAM" id="SSF143447">
    <property type="entry name" value="AMMECR1-like"/>
    <property type="match status" value="1"/>
</dbReference>
<evidence type="ECO:0000313" key="3">
    <source>
        <dbReference type="Proteomes" id="UP000001299"/>
    </source>
</evidence>
<dbReference type="eggNOG" id="COG2078">
    <property type="taxonomic scope" value="Bacteria"/>
</dbReference>
<evidence type="ECO:0000259" key="1">
    <source>
        <dbReference type="PROSITE" id="PS51112"/>
    </source>
</evidence>
<keyword evidence="2" id="KW-0223">Dioxygenase</keyword>
<sequence>MAIVGAFMVPHPPLIIPDIGRGGEMEIEETTRAYNKVADMVAELEPETIIITSPHATMYADYFHVSPGNAATGSFDRFGAGNVKFLEAYDMELVSQIESIARKQDFPAGTLGEVDRELDHGTMVPLWFIRRKYKGGNIVRIGLSALPLTEHYRFGQIIQKAVDKLGRRAVVIASGDLSHKLQEYGPYGYAPEGPVYDQKIMDVCSRAAFKELFDFEEGFCERAAECGHRSFVIMAGCLDGVRVSATKLSHQDVTGVGYGICTFITGEKDSKRCFLKAYYKDLEKKLERELEAICNKPDPYVRLAYQTVVSYILKGQKIAVPDYVTTEMLNIRAGAFVSIHKNGRLRGCIGTIMPTTDNVAREIIENGISAATRDPRFAPIGPEELKELEINVDVLGRPQDISSIDELNVKRYGVIVSSGMKRGLLLPDLEGVDTVEEQVAIAMQKGGITEDEDIRLQRFEVIRHT</sequence>
<dbReference type="SUPFAM" id="SSF53213">
    <property type="entry name" value="LigB-like"/>
    <property type="match status" value="1"/>
</dbReference>
<dbReference type="CDD" id="cd07951">
    <property type="entry name" value="ED_3B_N_AMMECR1"/>
    <property type="match status" value="1"/>
</dbReference>
<dbReference type="GO" id="GO:0016702">
    <property type="term" value="F:oxidoreductase activity, acting on single donors with incorporation of molecular oxygen, incorporation of two atoms of oxygen"/>
    <property type="evidence" value="ECO:0007669"/>
    <property type="project" value="UniProtKB-ARBA"/>
</dbReference>
<dbReference type="InterPro" id="IPR002733">
    <property type="entry name" value="AMMECR1_domain"/>
</dbReference>
<dbReference type="InterPro" id="IPR023473">
    <property type="entry name" value="AMMECR1"/>
</dbReference>
<dbReference type="PANTHER" id="PTHR13016">
    <property type="entry name" value="AMMECR1 HOMOLOG"/>
    <property type="match status" value="1"/>
</dbReference>
<dbReference type="PROSITE" id="PS51112">
    <property type="entry name" value="AMMECR1"/>
    <property type="match status" value="1"/>
</dbReference>
<dbReference type="eggNOG" id="COG3885">
    <property type="taxonomic scope" value="Bacteria"/>
</dbReference>